<keyword evidence="5 8" id="KW-0812">Transmembrane</keyword>
<keyword evidence="10" id="KW-1185">Reference proteome</keyword>
<accession>A0A7W5C2S0</accession>
<evidence type="ECO:0000256" key="2">
    <source>
        <dbReference type="ARBA" id="ARBA00007998"/>
    </source>
</evidence>
<reference evidence="9 10" key="1">
    <citation type="submission" date="2020-08" db="EMBL/GenBank/DDBJ databases">
        <title>Genomic Encyclopedia of Type Strains, Phase III (KMG-III): the genomes of soil and plant-associated and newly described type strains.</title>
        <authorList>
            <person name="Whitman W."/>
        </authorList>
    </citation>
    <scope>NUCLEOTIDE SEQUENCE [LARGE SCALE GENOMIC DNA]</scope>
    <source>
        <strain evidence="9 10">CECT 8234</strain>
    </source>
</reference>
<dbReference type="EMBL" id="JACHXW010000001">
    <property type="protein sequence ID" value="MBB3150021.1"/>
    <property type="molecule type" value="Genomic_DNA"/>
</dbReference>
<dbReference type="Pfam" id="PF03845">
    <property type="entry name" value="Spore_permease"/>
    <property type="match status" value="1"/>
</dbReference>
<dbReference type="PANTHER" id="PTHR34975">
    <property type="entry name" value="SPORE GERMINATION PROTEIN A2"/>
    <property type="match status" value="1"/>
</dbReference>
<name>A0A7W5C2S0_9BACL</name>
<dbReference type="PANTHER" id="PTHR34975:SF2">
    <property type="entry name" value="SPORE GERMINATION PROTEIN A2"/>
    <property type="match status" value="1"/>
</dbReference>
<feature type="transmembrane region" description="Helical" evidence="8">
    <location>
        <begin position="275"/>
        <end position="296"/>
    </location>
</feature>
<comment type="caution">
    <text evidence="9">The sequence shown here is derived from an EMBL/GenBank/DDBJ whole genome shotgun (WGS) entry which is preliminary data.</text>
</comment>
<dbReference type="GO" id="GO:0009847">
    <property type="term" value="P:spore germination"/>
    <property type="evidence" value="ECO:0007669"/>
    <property type="project" value="InterPro"/>
</dbReference>
<keyword evidence="6 8" id="KW-1133">Transmembrane helix</keyword>
<dbReference type="Proteomes" id="UP000518605">
    <property type="component" value="Unassembled WGS sequence"/>
</dbReference>
<feature type="transmembrane region" description="Helical" evidence="8">
    <location>
        <begin position="189"/>
        <end position="213"/>
    </location>
</feature>
<feature type="transmembrane region" description="Helical" evidence="8">
    <location>
        <begin position="12"/>
        <end position="32"/>
    </location>
</feature>
<feature type="transmembrane region" description="Helical" evidence="8">
    <location>
        <begin position="337"/>
        <end position="357"/>
    </location>
</feature>
<feature type="transmembrane region" description="Helical" evidence="8">
    <location>
        <begin position="44"/>
        <end position="63"/>
    </location>
</feature>
<dbReference type="GO" id="GO:0016020">
    <property type="term" value="C:membrane"/>
    <property type="evidence" value="ECO:0007669"/>
    <property type="project" value="UniProtKB-SubCell"/>
</dbReference>
<feature type="transmembrane region" description="Helical" evidence="8">
    <location>
        <begin position="150"/>
        <end position="169"/>
    </location>
</feature>
<evidence type="ECO:0000313" key="10">
    <source>
        <dbReference type="Proteomes" id="UP000518605"/>
    </source>
</evidence>
<protein>
    <submittedName>
        <fullName evidence="9">Spore germination protein (Amino acid permease)</fullName>
    </submittedName>
</protein>
<evidence type="ECO:0000256" key="4">
    <source>
        <dbReference type="ARBA" id="ARBA00022544"/>
    </source>
</evidence>
<evidence type="ECO:0000256" key="5">
    <source>
        <dbReference type="ARBA" id="ARBA00022692"/>
    </source>
</evidence>
<feature type="transmembrane region" description="Helical" evidence="8">
    <location>
        <begin position="84"/>
        <end position="105"/>
    </location>
</feature>
<dbReference type="Gene3D" id="1.20.1740.10">
    <property type="entry name" value="Amino acid/polyamine transporter I"/>
    <property type="match status" value="1"/>
</dbReference>
<evidence type="ECO:0000313" key="9">
    <source>
        <dbReference type="EMBL" id="MBB3150021.1"/>
    </source>
</evidence>
<keyword evidence="3" id="KW-0813">Transport</keyword>
<feature type="transmembrane region" description="Helical" evidence="8">
    <location>
        <begin position="117"/>
        <end position="138"/>
    </location>
</feature>
<evidence type="ECO:0000256" key="3">
    <source>
        <dbReference type="ARBA" id="ARBA00022448"/>
    </source>
</evidence>
<keyword evidence="4" id="KW-0309">Germination</keyword>
<proteinExistence type="inferred from homology"/>
<evidence type="ECO:0000256" key="6">
    <source>
        <dbReference type="ARBA" id="ARBA00022989"/>
    </source>
</evidence>
<evidence type="ECO:0000256" key="7">
    <source>
        <dbReference type="ARBA" id="ARBA00023136"/>
    </source>
</evidence>
<evidence type="ECO:0000256" key="8">
    <source>
        <dbReference type="SAM" id="Phobius"/>
    </source>
</evidence>
<comment type="similarity">
    <text evidence="2">Belongs to the amino acid-polyamine-organocation (APC) superfamily. Spore germination protein (SGP) (TC 2.A.3.9) family.</text>
</comment>
<dbReference type="AlphaFoldDB" id="A0A7W5C2S0"/>
<feature type="transmembrane region" description="Helical" evidence="8">
    <location>
        <begin position="308"/>
        <end position="325"/>
    </location>
</feature>
<organism evidence="9 10">
    <name type="scientific">Paenibacillus endophyticus</name>
    <dbReference type="NCBI Taxonomy" id="1294268"/>
    <lineage>
        <taxon>Bacteria</taxon>
        <taxon>Bacillati</taxon>
        <taxon>Bacillota</taxon>
        <taxon>Bacilli</taxon>
        <taxon>Bacillales</taxon>
        <taxon>Paenibacillaceae</taxon>
        <taxon>Paenibacillus</taxon>
    </lineage>
</organism>
<evidence type="ECO:0000256" key="1">
    <source>
        <dbReference type="ARBA" id="ARBA00004141"/>
    </source>
</evidence>
<comment type="subcellular location">
    <subcellularLocation>
        <location evidence="1">Membrane</location>
        <topology evidence="1">Multi-pass membrane protein</topology>
    </subcellularLocation>
</comment>
<sequence>MNNEMKDKYQLSPILLYFLLFVSIIDLGILSYQKTILHFAGYNAWISVFITGIGVHVIVWMIYRILSSFKNEAMDVIDVNRICFGLIIGKIFDAMIIFYFFYGAFLMFRGYLSIVQVWLFPGMPIWPVSLVLIILIYYTVTGGIRTINGLSFWGMLAVIACVLPLLFMLTKYLHPLNLKPLLNHSVTEIMLSSKSMVFQFLGVESLLMIYPFIQSPAKSQKWAHFAVLTSTALYVLLLAITFMFYSENELKLLVWPTLHMYMILHVQFFQRLEHVAVSILCITIIANLSLSLWMASRAARRSFSIKQHRSILVFLFAFLLGAVFIKDYDNLMAFIDPYSATGFYLLFGYIPILFVMMQFKKNRNKP</sequence>
<dbReference type="InterPro" id="IPR004761">
    <property type="entry name" value="Spore_GerAB"/>
</dbReference>
<dbReference type="RefSeq" id="WP_183557238.1">
    <property type="nucleotide sequence ID" value="NZ_CBCSLB010000001.1"/>
</dbReference>
<keyword evidence="7 8" id="KW-0472">Membrane</keyword>
<gene>
    <name evidence="9" type="ORF">FHS16_000053</name>
</gene>
<feature type="transmembrane region" description="Helical" evidence="8">
    <location>
        <begin position="225"/>
        <end position="245"/>
    </location>
</feature>